<evidence type="ECO:0000313" key="3">
    <source>
        <dbReference type="Proteomes" id="UP000646579"/>
    </source>
</evidence>
<evidence type="ECO:0000313" key="2">
    <source>
        <dbReference type="EMBL" id="GHA37156.1"/>
    </source>
</evidence>
<dbReference type="InterPro" id="IPR024072">
    <property type="entry name" value="DHFR-like_dom_sf"/>
</dbReference>
<sequence>MGRLIVCNFMTIDGLYTGPDGDMGPLFAHQHPDYAGNDDFDHYNLAMLKAASYLLLSHTAFIGNKSYWTTVPGDPQATVVRKDYAELIADVPKLVVSDKLGMEDTQPWRNTTIISRKNGLSELAKLKQQTEGDILVILSHLLWQDLLCHGLVDELQLTVFPLVGGEGTPVFTQRPSVPFKLLRSQSWPRSGNLLMVYGCS</sequence>
<dbReference type="SUPFAM" id="SSF53597">
    <property type="entry name" value="Dihydrofolate reductase-like"/>
    <property type="match status" value="1"/>
</dbReference>
<dbReference type="EMBL" id="BMZE01000004">
    <property type="protein sequence ID" value="GHA37156.1"/>
    <property type="molecule type" value="Genomic_DNA"/>
</dbReference>
<name>A0A918VZC2_9HYPH</name>
<comment type="caution">
    <text evidence="2">The sequence shown here is derived from an EMBL/GenBank/DDBJ whole genome shotgun (WGS) entry which is preliminary data.</text>
</comment>
<reference evidence="2" key="2">
    <citation type="submission" date="2020-09" db="EMBL/GenBank/DDBJ databases">
        <authorList>
            <person name="Sun Q."/>
            <person name="Kim S."/>
        </authorList>
    </citation>
    <scope>NUCLEOTIDE SEQUENCE</scope>
    <source>
        <strain evidence="2">KCTC 32437</strain>
    </source>
</reference>
<dbReference type="RefSeq" id="WP_189427230.1">
    <property type="nucleotide sequence ID" value="NZ_BMZE01000004.1"/>
</dbReference>
<accession>A0A918VZC2</accession>
<evidence type="ECO:0000259" key="1">
    <source>
        <dbReference type="Pfam" id="PF01872"/>
    </source>
</evidence>
<dbReference type="Pfam" id="PF01872">
    <property type="entry name" value="RibD_C"/>
    <property type="match status" value="1"/>
</dbReference>
<dbReference type="Proteomes" id="UP000646579">
    <property type="component" value="Unassembled WGS sequence"/>
</dbReference>
<dbReference type="InterPro" id="IPR002734">
    <property type="entry name" value="RibDG_C"/>
</dbReference>
<feature type="domain" description="Bacterial bifunctional deaminase-reductase C-terminal" evidence="1">
    <location>
        <begin position="4"/>
        <end position="185"/>
    </location>
</feature>
<reference evidence="2" key="1">
    <citation type="journal article" date="2014" name="Int. J. Syst. Evol. Microbiol.">
        <title>Complete genome sequence of Corynebacterium casei LMG S-19264T (=DSM 44701T), isolated from a smear-ripened cheese.</title>
        <authorList>
            <consortium name="US DOE Joint Genome Institute (JGI-PGF)"/>
            <person name="Walter F."/>
            <person name="Albersmeier A."/>
            <person name="Kalinowski J."/>
            <person name="Ruckert C."/>
        </authorList>
    </citation>
    <scope>NUCLEOTIDE SEQUENCE</scope>
    <source>
        <strain evidence="2">KCTC 32437</strain>
    </source>
</reference>
<dbReference type="AlphaFoldDB" id="A0A918VZC2"/>
<keyword evidence="3" id="KW-1185">Reference proteome</keyword>
<gene>
    <name evidence="2" type="ORF">GCM10007989_36640</name>
</gene>
<protein>
    <submittedName>
        <fullName evidence="2">Deaminase reductase</fullName>
    </submittedName>
</protein>
<organism evidence="2 3">
    <name type="scientific">Devosia pacifica</name>
    <dbReference type="NCBI Taxonomy" id="1335967"/>
    <lineage>
        <taxon>Bacteria</taxon>
        <taxon>Pseudomonadati</taxon>
        <taxon>Pseudomonadota</taxon>
        <taxon>Alphaproteobacteria</taxon>
        <taxon>Hyphomicrobiales</taxon>
        <taxon>Devosiaceae</taxon>
        <taxon>Devosia</taxon>
    </lineage>
</organism>
<proteinExistence type="predicted"/>
<dbReference type="Gene3D" id="3.40.430.10">
    <property type="entry name" value="Dihydrofolate Reductase, subunit A"/>
    <property type="match status" value="1"/>
</dbReference>
<dbReference type="GO" id="GO:0008703">
    <property type="term" value="F:5-amino-6-(5-phosphoribosylamino)uracil reductase activity"/>
    <property type="evidence" value="ECO:0007669"/>
    <property type="project" value="InterPro"/>
</dbReference>
<dbReference type="GO" id="GO:0009231">
    <property type="term" value="P:riboflavin biosynthetic process"/>
    <property type="evidence" value="ECO:0007669"/>
    <property type="project" value="InterPro"/>
</dbReference>